<dbReference type="EMBL" id="MG189906">
    <property type="protein sequence ID" value="ATS92369.1"/>
    <property type="molecule type" value="Genomic_DNA"/>
</dbReference>
<accession>A0A2D2W2T1</accession>
<reference evidence="1 2" key="2">
    <citation type="submission" date="2017-11" db="EMBL/GenBank/DDBJ databases">
        <title>Lysogenic conversion of Stenotrophomonas maltophilia by temperate phage DLP4.</title>
        <authorList>
            <person name="Dennis J."/>
            <person name="Stothard P."/>
        </authorList>
    </citation>
    <scope>NUCLEOTIDE SEQUENCE [LARGE SCALE GENOMIC DNA]</scope>
</reference>
<sequence>MSDEGDMWVAYAHTYEEAVAKSLPNFPDGGRVESVDRDARLDKYSPGPAPMWELLALAYEWVCLNCGALVNEDLFDAEEERELKPVFDDDMQLVFCCPECAIEYEREQRATFH</sequence>
<proteinExistence type="predicted"/>
<evidence type="ECO:0000313" key="2">
    <source>
        <dbReference type="Proteomes" id="UP000241675"/>
    </source>
</evidence>
<evidence type="ECO:0000313" key="1">
    <source>
        <dbReference type="EMBL" id="ATS92369.1"/>
    </source>
</evidence>
<keyword evidence="2" id="KW-1185">Reference proteome</keyword>
<reference evidence="2" key="1">
    <citation type="submission" date="2017-10" db="EMBL/GenBank/DDBJ databases">
        <authorList>
            <person name="Peters D.L."/>
        </authorList>
    </citation>
    <scope>NUCLEOTIDE SEQUENCE [LARGE SCALE GENOMIC DNA]</scope>
</reference>
<dbReference type="Proteomes" id="UP000241675">
    <property type="component" value="Segment"/>
</dbReference>
<protein>
    <submittedName>
        <fullName evidence="1">Uncharacterized protein</fullName>
    </submittedName>
</protein>
<gene>
    <name evidence="1" type="ORF">DLP05_080</name>
</gene>
<name>A0A2D2W2T1_9CAUD</name>
<organism evidence="1 2">
    <name type="scientific">Stenotrophomonas phage vB_SmaS_DLP_5</name>
    <dbReference type="NCBI Taxonomy" id="2044561"/>
    <lineage>
        <taxon>Viruses</taxon>
        <taxon>Duplodnaviria</taxon>
        <taxon>Heunggongvirae</taxon>
        <taxon>Uroviricota</taxon>
        <taxon>Caudoviricetes</taxon>
        <taxon>Delepquintavirus</taxon>
        <taxon>Delepquintavirus DLP5</taxon>
    </lineage>
</organism>